<accession>W9VIB7</accession>
<dbReference type="GeneID" id="19182882"/>
<keyword evidence="2" id="KW-1185">Reference proteome</keyword>
<dbReference type="Proteomes" id="UP000019473">
    <property type="component" value="Unassembled WGS sequence"/>
</dbReference>
<dbReference type="OrthoDB" id="1711136at2759"/>
<comment type="caution">
    <text evidence="1">The sequence shown here is derived from an EMBL/GenBank/DDBJ whole genome shotgun (WGS) entry which is preliminary data.</text>
</comment>
<dbReference type="VEuPathDB" id="FungiDB:A1O7_08314"/>
<dbReference type="AlphaFoldDB" id="W9VIB7"/>
<protein>
    <submittedName>
        <fullName evidence="1">Uncharacterized protein</fullName>
    </submittedName>
</protein>
<proteinExistence type="predicted"/>
<dbReference type="RefSeq" id="XP_007760497.1">
    <property type="nucleotide sequence ID" value="XM_007762307.1"/>
</dbReference>
<gene>
    <name evidence="1" type="ORF">A1O7_08314</name>
</gene>
<dbReference type="HOGENOM" id="CLU_2483193_0_0_1"/>
<reference evidence="1 2" key="1">
    <citation type="submission" date="2013-03" db="EMBL/GenBank/DDBJ databases">
        <title>The Genome Sequence of Cladophialophora yegresii CBS 114405.</title>
        <authorList>
            <consortium name="The Broad Institute Genomics Platform"/>
            <person name="Cuomo C."/>
            <person name="de Hoog S."/>
            <person name="Gorbushina A."/>
            <person name="Walker B."/>
            <person name="Young S.K."/>
            <person name="Zeng Q."/>
            <person name="Gargeya S."/>
            <person name="Fitzgerald M."/>
            <person name="Haas B."/>
            <person name="Abouelleil A."/>
            <person name="Allen A.W."/>
            <person name="Alvarado L."/>
            <person name="Arachchi H.M."/>
            <person name="Berlin A.M."/>
            <person name="Chapman S.B."/>
            <person name="Gainer-Dewar J."/>
            <person name="Goldberg J."/>
            <person name="Griggs A."/>
            <person name="Gujja S."/>
            <person name="Hansen M."/>
            <person name="Howarth C."/>
            <person name="Imamovic A."/>
            <person name="Ireland A."/>
            <person name="Larimer J."/>
            <person name="McCowan C."/>
            <person name="Murphy C."/>
            <person name="Pearson M."/>
            <person name="Poon T.W."/>
            <person name="Priest M."/>
            <person name="Roberts A."/>
            <person name="Saif S."/>
            <person name="Shea T."/>
            <person name="Sisk P."/>
            <person name="Sykes S."/>
            <person name="Wortman J."/>
            <person name="Nusbaum C."/>
            <person name="Birren B."/>
        </authorList>
    </citation>
    <scope>NUCLEOTIDE SEQUENCE [LARGE SCALE GENOMIC DNA]</scope>
    <source>
        <strain evidence="1 2">CBS 114405</strain>
    </source>
</reference>
<dbReference type="EMBL" id="AMGW01000006">
    <property type="protein sequence ID" value="EXJ55387.1"/>
    <property type="molecule type" value="Genomic_DNA"/>
</dbReference>
<evidence type="ECO:0000313" key="2">
    <source>
        <dbReference type="Proteomes" id="UP000019473"/>
    </source>
</evidence>
<organism evidence="1 2">
    <name type="scientific">Cladophialophora yegresii CBS 114405</name>
    <dbReference type="NCBI Taxonomy" id="1182544"/>
    <lineage>
        <taxon>Eukaryota</taxon>
        <taxon>Fungi</taxon>
        <taxon>Dikarya</taxon>
        <taxon>Ascomycota</taxon>
        <taxon>Pezizomycotina</taxon>
        <taxon>Eurotiomycetes</taxon>
        <taxon>Chaetothyriomycetidae</taxon>
        <taxon>Chaetothyriales</taxon>
        <taxon>Herpotrichiellaceae</taxon>
        <taxon>Cladophialophora</taxon>
    </lineage>
</organism>
<sequence>MAELGSQDVTVQAQNLQKLMETPDTLPPVVGAKPKHPYADFVIARRLQTLATLDLLAGLGWDGVLATMDTDFVADGGAKCNRTDANE</sequence>
<evidence type="ECO:0000313" key="1">
    <source>
        <dbReference type="EMBL" id="EXJ55387.1"/>
    </source>
</evidence>
<dbReference type="STRING" id="1182544.W9VIB7"/>
<name>W9VIB7_9EURO</name>